<evidence type="ECO:0000256" key="5">
    <source>
        <dbReference type="ARBA" id="ARBA00025589"/>
    </source>
</evidence>
<dbReference type="Pfam" id="PF00817">
    <property type="entry name" value="IMS"/>
    <property type="match status" value="1"/>
</dbReference>
<dbReference type="Pfam" id="PF11799">
    <property type="entry name" value="IMS_C"/>
    <property type="match status" value="1"/>
</dbReference>
<feature type="domain" description="DNA polymerase Y-family little finger" evidence="8">
    <location>
        <begin position="200"/>
        <end position="306"/>
    </location>
</feature>
<reference evidence="9 10" key="1">
    <citation type="journal article" date="2014" name="Genome Announc.">
        <title>Draft Genome Sequence of Lutibaculum baratangense Strain AMV1T, Isolated from a Mud Volcano in Andamans, India.</title>
        <authorList>
            <person name="Singh A."/>
            <person name="Sreenivas A."/>
            <person name="Sathyanarayana Reddy G."/>
            <person name="Pinnaka A.K."/>
            <person name="Shivaji S."/>
        </authorList>
    </citation>
    <scope>NUCLEOTIDE SEQUENCE [LARGE SCALE GENOMIC DNA]</scope>
    <source>
        <strain evidence="9 10">AMV1</strain>
    </source>
</reference>
<dbReference type="STRING" id="631454.N177_1430"/>
<comment type="caution">
    <text evidence="9">The sequence shown here is derived from an EMBL/GenBank/DDBJ whole genome shotgun (WGS) entry which is preliminary data.</text>
</comment>
<dbReference type="AlphaFoldDB" id="V4RSI1"/>
<dbReference type="GO" id="GO:0003684">
    <property type="term" value="F:damaged DNA binding"/>
    <property type="evidence" value="ECO:0007669"/>
    <property type="project" value="InterPro"/>
</dbReference>
<dbReference type="InterPro" id="IPR043502">
    <property type="entry name" value="DNA/RNA_pol_sf"/>
</dbReference>
<evidence type="ECO:0000256" key="4">
    <source>
        <dbReference type="ARBA" id="ARBA00022763"/>
    </source>
</evidence>
<comment type="cofactor">
    <cofactor evidence="1">
        <name>Mg(2+)</name>
        <dbReference type="ChEBI" id="CHEBI:18420"/>
    </cofactor>
</comment>
<proteinExistence type="predicted"/>
<sequence>MRLTVVDRVAASLGLHPGLTLADARARRPELEMLDPEPERDEEAWTRLAGWATRYTPLVGRDGPGLMLDITGCAHLFGGEEALLGDLEARLARRGLTADIAVAATPGAARALARCGLRRIVPAGATEETLAPLPVAALGLDEETAAALKRLGLKRIGQLAEMARAPLAARFGRELLGLLDMALGRREESIRPLRPAPVFSAERLFAEPLRDLDALDQVVTGLAFRLAEPLARHGQGARRLRLSLYRSDGAFFAVDLGLARPSRDAEAIGRLFSSRIEAFHQGLDTGEGLDLVRLSVEETDGLEHEQVDLDGRLALKGEVDRLADRLGARLGAETLHRLVPGDSHLPEHAAARGAPSRAVAWPEPVRAGEAAPERPLRLFDRPEPVEAVAEVPDGPPMRFRWRRAFREVVRCEGPERIAPEWWRGHEEALTRDYFRVEDRAGRRYWLYRAGLYGSETDRPRWYVHGLFG</sequence>
<dbReference type="EMBL" id="AWXZ01000017">
    <property type="protein sequence ID" value="ESR26095.1"/>
    <property type="molecule type" value="Genomic_DNA"/>
</dbReference>
<protein>
    <recommendedName>
        <fullName evidence="3">DNA-directed DNA polymerase</fullName>
        <ecNumber evidence="3">2.7.7.7</ecNumber>
    </recommendedName>
</protein>
<accession>V4RSI1</accession>
<evidence type="ECO:0000256" key="2">
    <source>
        <dbReference type="ARBA" id="ARBA00011245"/>
    </source>
</evidence>
<dbReference type="InterPro" id="IPR050356">
    <property type="entry name" value="SulA_CellDiv_inhibitor"/>
</dbReference>
<evidence type="ECO:0000256" key="6">
    <source>
        <dbReference type="ARBA" id="ARBA00049244"/>
    </source>
</evidence>
<dbReference type="Proteomes" id="UP000017819">
    <property type="component" value="Unassembled WGS sequence"/>
</dbReference>
<dbReference type="SUPFAM" id="SSF56672">
    <property type="entry name" value="DNA/RNA polymerases"/>
    <property type="match status" value="1"/>
</dbReference>
<name>V4RSI1_9HYPH</name>
<comment type="catalytic activity">
    <reaction evidence="6">
        <text>DNA(n) + a 2'-deoxyribonucleoside 5'-triphosphate = DNA(n+1) + diphosphate</text>
        <dbReference type="Rhea" id="RHEA:22508"/>
        <dbReference type="Rhea" id="RHEA-COMP:17339"/>
        <dbReference type="Rhea" id="RHEA-COMP:17340"/>
        <dbReference type="ChEBI" id="CHEBI:33019"/>
        <dbReference type="ChEBI" id="CHEBI:61560"/>
        <dbReference type="ChEBI" id="CHEBI:173112"/>
        <dbReference type="EC" id="2.7.7.7"/>
    </reaction>
</comment>
<evidence type="ECO:0000259" key="7">
    <source>
        <dbReference type="Pfam" id="PF00817"/>
    </source>
</evidence>
<dbReference type="InterPro" id="IPR001126">
    <property type="entry name" value="UmuC"/>
</dbReference>
<dbReference type="eggNOG" id="COG0389">
    <property type="taxonomic scope" value="Bacteria"/>
</dbReference>
<dbReference type="PANTHER" id="PTHR35369">
    <property type="entry name" value="BLR3025 PROTEIN-RELATED"/>
    <property type="match status" value="1"/>
</dbReference>
<dbReference type="InterPro" id="IPR017961">
    <property type="entry name" value="DNA_pol_Y-fam_little_finger"/>
</dbReference>
<dbReference type="EC" id="2.7.7.7" evidence="3"/>
<evidence type="ECO:0000313" key="9">
    <source>
        <dbReference type="EMBL" id="ESR26095.1"/>
    </source>
</evidence>
<evidence type="ECO:0000259" key="8">
    <source>
        <dbReference type="Pfam" id="PF11799"/>
    </source>
</evidence>
<dbReference type="PANTHER" id="PTHR35369:SF2">
    <property type="entry name" value="BLR3025 PROTEIN"/>
    <property type="match status" value="1"/>
</dbReference>
<dbReference type="CDD" id="cd03468">
    <property type="entry name" value="PolY_like"/>
    <property type="match status" value="1"/>
</dbReference>
<evidence type="ECO:0000256" key="1">
    <source>
        <dbReference type="ARBA" id="ARBA00001946"/>
    </source>
</evidence>
<gene>
    <name evidence="9" type="ORF">N177_1430</name>
</gene>
<keyword evidence="4" id="KW-0227">DNA damage</keyword>
<dbReference type="GO" id="GO:0006281">
    <property type="term" value="P:DNA repair"/>
    <property type="evidence" value="ECO:0007669"/>
    <property type="project" value="InterPro"/>
</dbReference>
<comment type="subunit">
    <text evidence="2">Monomer.</text>
</comment>
<feature type="domain" description="UmuC" evidence="7">
    <location>
        <begin position="8"/>
        <end position="112"/>
    </location>
</feature>
<organism evidence="9 10">
    <name type="scientific">Lutibaculum baratangense AMV1</name>
    <dbReference type="NCBI Taxonomy" id="631454"/>
    <lineage>
        <taxon>Bacteria</taxon>
        <taxon>Pseudomonadati</taxon>
        <taxon>Pseudomonadota</taxon>
        <taxon>Alphaproteobacteria</taxon>
        <taxon>Hyphomicrobiales</taxon>
        <taxon>Tepidamorphaceae</taxon>
        <taxon>Lutibaculum</taxon>
    </lineage>
</organism>
<keyword evidence="10" id="KW-1185">Reference proteome</keyword>
<evidence type="ECO:0000256" key="3">
    <source>
        <dbReference type="ARBA" id="ARBA00012417"/>
    </source>
</evidence>
<evidence type="ECO:0000313" key="10">
    <source>
        <dbReference type="Proteomes" id="UP000017819"/>
    </source>
</evidence>
<comment type="function">
    <text evidence="5">Poorly processive, error-prone DNA polymerase involved in untargeted mutagenesis. Copies undamaged DNA at stalled replication forks, which arise in vivo from mismatched or misaligned primer ends. These misaligned primers can be extended by PolIV. Exhibits no 3'-5' exonuclease (proofreading) activity. May be involved in translesional synthesis, in conjunction with the beta clamp from PolIII.</text>
</comment>